<evidence type="ECO:0000313" key="1">
    <source>
        <dbReference type="EMBL" id="PSX07470.1"/>
    </source>
</evidence>
<gene>
    <name evidence="1" type="ORF">C0W41_09440</name>
</gene>
<accession>A0A855SDJ4</accession>
<dbReference type="RefSeq" id="WP_005366733.1">
    <property type="nucleotide sequence ID" value="NZ_JZSV01000003.1"/>
</dbReference>
<dbReference type="EMBL" id="PYOY01000004">
    <property type="protein sequence ID" value="PSX07470.1"/>
    <property type="molecule type" value="Genomic_DNA"/>
</dbReference>
<evidence type="ECO:0000313" key="2">
    <source>
        <dbReference type="Proteomes" id="UP000241440"/>
    </source>
</evidence>
<proteinExistence type="predicted"/>
<dbReference type="AlphaFoldDB" id="A0A855SDJ4"/>
<dbReference type="Proteomes" id="UP000241440">
    <property type="component" value="Unassembled WGS sequence"/>
</dbReference>
<name>A0A855SDJ4_PHOAN</name>
<comment type="caution">
    <text evidence="1">The sequence shown here is derived from an EMBL/GenBank/DDBJ whole genome shotgun (WGS) entry which is preliminary data.</text>
</comment>
<organism evidence="1 2">
    <name type="scientific">Photobacterium angustum</name>
    <dbReference type="NCBI Taxonomy" id="661"/>
    <lineage>
        <taxon>Bacteria</taxon>
        <taxon>Pseudomonadati</taxon>
        <taxon>Pseudomonadota</taxon>
        <taxon>Gammaproteobacteria</taxon>
        <taxon>Vibrionales</taxon>
        <taxon>Vibrionaceae</taxon>
        <taxon>Photobacterium</taxon>
    </lineage>
</organism>
<dbReference type="GeneID" id="61228601"/>
<sequence length="207" mass="23343">MPFNIIPLFVVLFCSGCVALYPAQWEAITLKDELTGKETCRVRALSPIQTHSSFYPMVDMTDNQIRIGMHSPDENPLPVGDIKLRIDNQYGFLIKQEDMNYYLQPQIDISPQALVGYGRHLNHSNKSKLTELQLSFAAATAKALTSTSPYTVVSGEVAKKIFTQMLTGKFLDYRIMPTDKHGGTNGRYPLNADFLKALEVCDIDWYQ</sequence>
<reference evidence="1 2" key="1">
    <citation type="submission" date="2018-01" db="EMBL/GenBank/DDBJ databases">
        <title>Whole genome sequencing of Histamine producing bacteria.</title>
        <authorList>
            <person name="Butler K."/>
        </authorList>
    </citation>
    <scope>NUCLEOTIDE SEQUENCE [LARGE SCALE GENOMIC DNA]</scope>
    <source>
        <strain evidence="1 2">A2-1</strain>
    </source>
</reference>
<protein>
    <submittedName>
        <fullName evidence="1">Uncharacterized protein</fullName>
    </submittedName>
</protein>